<accession>A0A1C0YDZ5</accession>
<dbReference type="OrthoDB" id="2886991at2"/>
<keyword evidence="1" id="KW-1133">Transmembrane helix</keyword>
<evidence type="ECO:0000313" key="2">
    <source>
        <dbReference type="EMBL" id="OCS85398.1"/>
    </source>
</evidence>
<dbReference type="STRING" id="33978.A6M13_13235"/>
<protein>
    <recommendedName>
        <fullName evidence="4">DUF485 domain-containing protein</fullName>
    </recommendedName>
</protein>
<evidence type="ECO:0000256" key="1">
    <source>
        <dbReference type="SAM" id="Phobius"/>
    </source>
</evidence>
<dbReference type="AlphaFoldDB" id="A0A1C0YDZ5"/>
<dbReference type="PANTHER" id="PTHR38441">
    <property type="entry name" value="INTEGRAL MEMBRANE PROTEIN-RELATED"/>
    <property type="match status" value="1"/>
</dbReference>
<keyword evidence="3" id="KW-1185">Reference proteome</keyword>
<evidence type="ECO:0000313" key="3">
    <source>
        <dbReference type="Proteomes" id="UP000093199"/>
    </source>
</evidence>
<dbReference type="Pfam" id="PF04341">
    <property type="entry name" value="DUF485"/>
    <property type="match status" value="1"/>
</dbReference>
<comment type="caution">
    <text evidence="2">The sequence shown here is derived from an EMBL/GenBank/DDBJ whole genome shotgun (WGS) entry which is preliminary data.</text>
</comment>
<proteinExistence type="predicted"/>
<dbReference type="Proteomes" id="UP000093199">
    <property type="component" value="Unassembled WGS sequence"/>
</dbReference>
<dbReference type="EMBL" id="MASJ01000014">
    <property type="protein sequence ID" value="OCS85398.1"/>
    <property type="molecule type" value="Genomic_DNA"/>
</dbReference>
<feature type="transmembrane region" description="Helical" evidence="1">
    <location>
        <begin position="63"/>
        <end position="85"/>
    </location>
</feature>
<sequence>MAQVKHDIVDYDKIAAQQSFKDLVKRKKGFLWTITAIFLIAYMLLPILTSYTDLLHQEAFGGISWVWIYAAGLFIMTWSLCHLYVAKANSFDREAQAIIDEYVTNGGAR</sequence>
<reference evidence="2 3" key="1">
    <citation type="submission" date="2016-07" db="EMBL/GenBank/DDBJ databases">
        <title>Caryophanon tenue genome sequencing.</title>
        <authorList>
            <person name="Verma A."/>
            <person name="Pal Y."/>
            <person name="Krishnamurthi S."/>
        </authorList>
    </citation>
    <scope>NUCLEOTIDE SEQUENCE [LARGE SCALE GENOMIC DNA]</scope>
    <source>
        <strain evidence="2 3">DSM 14152</strain>
    </source>
</reference>
<keyword evidence="1" id="KW-0472">Membrane</keyword>
<keyword evidence="1" id="KW-0812">Transmembrane</keyword>
<dbReference type="InterPro" id="IPR007436">
    <property type="entry name" value="DUF485"/>
</dbReference>
<evidence type="ECO:0008006" key="4">
    <source>
        <dbReference type="Google" id="ProtNLM"/>
    </source>
</evidence>
<gene>
    <name evidence="2" type="ORF">A6M13_13235</name>
</gene>
<dbReference type="PANTHER" id="PTHR38441:SF1">
    <property type="entry name" value="MEMBRANE PROTEIN"/>
    <property type="match status" value="1"/>
</dbReference>
<organism evidence="2 3">
    <name type="scientific">Caryophanon tenue</name>
    <dbReference type="NCBI Taxonomy" id="33978"/>
    <lineage>
        <taxon>Bacteria</taxon>
        <taxon>Bacillati</taxon>
        <taxon>Bacillota</taxon>
        <taxon>Bacilli</taxon>
        <taxon>Bacillales</taxon>
        <taxon>Caryophanaceae</taxon>
        <taxon>Caryophanon</taxon>
    </lineage>
</organism>
<name>A0A1C0YDZ5_9BACL</name>
<feature type="transmembrane region" description="Helical" evidence="1">
    <location>
        <begin position="30"/>
        <end position="51"/>
    </location>
</feature>